<evidence type="ECO:0000313" key="2">
    <source>
        <dbReference type="EMBL" id="OCF59333.1"/>
    </source>
</evidence>
<protein>
    <submittedName>
        <fullName evidence="2">Uncharacterized protein</fullName>
    </submittedName>
</protein>
<organism evidence="2 3">
    <name type="scientific">Kwoniella mangroviensis CBS 10435</name>
    <dbReference type="NCBI Taxonomy" id="1331196"/>
    <lineage>
        <taxon>Eukaryota</taxon>
        <taxon>Fungi</taxon>
        <taxon>Dikarya</taxon>
        <taxon>Basidiomycota</taxon>
        <taxon>Agaricomycotina</taxon>
        <taxon>Tremellomycetes</taxon>
        <taxon>Tremellales</taxon>
        <taxon>Cryptococcaceae</taxon>
        <taxon>Kwoniella</taxon>
    </lineage>
</organism>
<accession>A0A1B9IV02</accession>
<feature type="transmembrane region" description="Helical" evidence="1">
    <location>
        <begin position="33"/>
        <end position="54"/>
    </location>
</feature>
<reference evidence="2 3" key="1">
    <citation type="submission" date="2013-07" db="EMBL/GenBank/DDBJ databases">
        <title>The Genome Sequence of Kwoniella mangroviensis CBS10435.</title>
        <authorList>
            <consortium name="The Broad Institute Genome Sequencing Platform"/>
            <person name="Cuomo C."/>
            <person name="Litvintseva A."/>
            <person name="Chen Y."/>
            <person name="Heitman J."/>
            <person name="Sun S."/>
            <person name="Springer D."/>
            <person name="Dromer F."/>
            <person name="Young S.K."/>
            <person name="Zeng Q."/>
            <person name="Gargeya S."/>
            <person name="Fitzgerald M."/>
            <person name="Abouelleil A."/>
            <person name="Alvarado L."/>
            <person name="Berlin A.M."/>
            <person name="Chapman S.B."/>
            <person name="Dewar J."/>
            <person name="Goldberg J."/>
            <person name="Griggs A."/>
            <person name="Gujja S."/>
            <person name="Hansen M."/>
            <person name="Howarth C."/>
            <person name="Imamovic A."/>
            <person name="Larimer J."/>
            <person name="McCowan C."/>
            <person name="Murphy C."/>
            <person name="Pearson M."/>
            <person name="Priest M."/>
            <person name="Roberts A."/>
            <person name="Saif S."/>
            <person name="Shea T."/>
            <person name="Sykes S."/>
            <person name="Wortman J."/>
            <person name="Nusbaum C."/>
            <person name="Birren B."/>
        </authorList>
    </citation>
    <scope>NUCLEOTIDE SEQUENCE [LARGE SCALE GENOMIC DNA]</scope>
    <source>
        <strain evidence="2 3">CBS 10435</strain>
    </source>
</reference>
<sequence>MFPQFISYLLIPLLVLLTFPIISFLYLTFIPPLLVILVFLLISYAIFYPVYYLYKHPRLIPDWLFNIKRYILNRPRLILFRIEFSLHLRTRDVYPGMYDPGPPFPSLWPEEDTDRYGRLKRIVRLVGVAIKQWIYDRLDIPYGYCKEEIIERRKKEKAERGSRGWFSWKKDERGSIDWNNKGLYGYGHIYEMNGPQANYGYPPMSTSPPPPPYTLQLRCTCSTTCELHPVRYILEQESILPKGTIVIPSLMIQSYNGWNQDKQSRSIYWNGGYERF</sequence>
<name>A0A1B9IV02_9TREE</name>
<reference evidence="3" key="2">
    <citation type="submission" date="2013-12" db="EMBL/GenBank/DDBJ databases">
        <title>Evolution of pathogenesis and genome organization in the Tremellales.</title>
        <authorList>
            <person name="Cuomo C."/>
            <person name="Litvintseva A."/>
            <person name="Heitman J."/>
            <person name="Chen Y."/>
            <person name="Sun S."/>
            <person name="Springer D."/>
            <person name="Dromer F."/>
            <person name="Young S."/>
            <person name="Zeng Q."/>
            <person name="Chapman S."/>
            <person name="Gujja S."/>
            <person name="Saif S."/>
            <person name="Birren B."/>
        </authorList>
    </citation>
    <scope>NUCLEOTIDE SEQUENCE [LARGE SCALE GENOMIC DNA]</scope>
    <source>
        <strain evidence="3">CBS 10435</strain>
    </source>
</reference>
<dbReference type="OrthoDB" id="10519000at2759"/>
<feature type="transmembrane region" description="Helical" evidence="1">
    <location>
        <begin position="7"/>
        <end position="27"/>
    </location>
</feature>
<dbReference type="EMBL" id="KI669461">
    <property type="protein sequence ID" value="OCF59333.1"/>
    <property type="molecule type" value="Genomic_DNA"/>
</dbReference>
<dbReference type="AlphaFoldDB" id="A0A1B9IV02"/>
<proteinExistence type="predicted"/>
<keyword evidence="1" id="KW-0472">Membrane</keyword>
<keyword evidence="3" id="KW-1185">Reference proteome</keyword>
<gene>
    <name evidence="2" type="ORF">L486_03837</name>
</gene>
<dbReference type="Proteomes" id="UP000092583">
    <property type="component" value="Unassembled WGS sequence"/>
</dbReference>
<evidence type="ECO:0000256" key="1">
    <source>
        <dbReference type="SAM" id="Phobius"/>
    </source>
</evidence>
<evidence type="ECO:0000313" key="3">
    <source>
        <dbReference type="Proteomes" id="UP000092583"/>
    </source>
</evidence>
<keyword evidence="1" id="KW-1133">Transmembrane helix</keyword>
<keyword evidence="1" id="KW-0812">Transmembrane</keyword>